<evidence type="ECO:0000313" key="1">
    <source>
        <dbReference type="EMBL" id="NOV95700.1"/>
    </source>
</evidence>
<sequence>MTLASRLLHTRSLVRAPIWLYRAGLGFVLGPRFLLMRHRGRVSGEPRSVVLEVTDRPAADRIIVVAGTGPKAQWYRNVLVEPRVLVSTGFRRDARARARALTPDDAAAVLQRYASEHPRAWSALRRVLSEWAEPLAAATGERRWERVVPVVELRLLG</sequence>
<reference evidence="1 2" key="1">
    <citation type="submission" date="2020-05" db="EMBL/GenBank/DDBJ databases">
        <title>Genomic Encyclopedia of Type Strains, Phase III (KMG-III): the genomes of soil and plant-associated and newly described type strains.</title>
        <authorList>
            <person name="Whitman W."/>
        </authorList>
    </citation>
    <scope>NUCLEOTIDE SEQUENCE [LARGE SCALE GENOMIC DNA]</scope>
    <source>
        <strain evidence="1 2">KCTC 19046</strain>
    </source>
</reference>
<proteinExistence type="predicted"/>
<organism evidence="1 2">
    <name type="scientific">Isoptericola halotolerans</name>
    <dbReference type="NCBI Taxonomy" id="300560"/>
    <lineage>
        <taxon>Bacteria</taxon>
        <taxon>Bacillati</taxon>
        <taxon>Actinomycetota</taxon>
        <taxon>Actinomycetes</taxon>
        <taxon>Micrococcales</taxon>
        <taxon>Promicromonosporaceae</taxon>
        <taxon>Isoptericola</taxon>
    </lineage>
</organism>
<keyword evidence="2" id="KW-1185">Reference proteome</keyword>
<dbReference type="EMBL" id="JABEZU010000001">
    <property type="protein sequence ID" value="NOV95700.1"/>
    <property type="molecule type" value="Genomic_DNA"/>
</dbReference>
<dbReference type="Gene3D" id="2.30.110.10">
    <property type="entry name" value="Electron Transport, Fmn-binding Protein, Chain A"/>
    <property type="match status" value="1"/>
</dbReference>
<dbReference type="Pfam" id="PF04075">
    <property type="entry name" value="F420H2_quin_red"/>
    <property type="match status" value="1"/>
</dbReference>
<protein>
    <submittedName>
        <fullName evidence="1">Deazaflavin-dependent oxidoreductase (Nitroreductase family)</fullName>
    </submittedName>
</protein>
<name>A0ABX1ZYU1_9MICO</name>
<comment type="caution">
    <text evidence="1">The sequence shown here is derived from an EMBL/GenBank/DDBJ whole genome shotgun (WGS) entry which is preliminary data.</text>
</comment>
<accession>A0ABX1ZYU1</accession>
<evidence type="ECO:0000313" key="2">
    <source>
        <dbReference type="Proteomes" id="UP000757540"/>
    </source>
</evidence>
<dbReference type="InterPro" id="IPR004378">
    <property type="entry name" value="F420H2_quin_Rdtase"/>
</dbReference>
<dbReference type="Proteomes" id="UP000757540">
    <property type="component" value="Unassembled WGS sequence"/>
</dbReference>
<gene>
    <name evidence="1" type="ORF">HDG69_000253</name>
</gene>
<dbReference type="InterPro" id="IPR012349">
    <property type="entry name" value="Split_barrel_FMN-bd"/>
</dbReference>
<dbReference type="RefSeq" id="WP_343036198.1">
    <property type="nucleotide sequence ID" value="NZ_BAAAML010000002.1"/>
</dbReference>
<dbReference type="NCBIfam" id="TIGR00026">
    <property type="entry name" value="hi_GC_TIGR00026"/>
    <property type="match status" value="1"/>
</dbReference>